<evidence type="ECO:0000313" key="14">
    <source>
        <dbReference type="Proteomes" id="UP000318093"/>
    </source>
</evidence>
<dbReference type="AlphaFoldDB" id="A0A537JB13"/>
<dbReference type="InterPro" id="IPR004665">
    <property type="entry name" value="Term_rho"/>
</dbReference>
<protein>
    <recommendedName>
        <fullName evidence="9 10">Transcription termination factor Rho</fullName>
        <ecNumber evidence="9 10">3.6.4.-</ecNumber>
    </recommendedName>
    <alternativeName>
        <fullName evidence="9">ATP-dependent helicase Rho</fullName>
    </alternativeName>
</protein>
<evidence type="ECO:0000256" key="5">
    <source>
        <dbReference type="ARBA" id="ARBA00022840"/>
    </source>
</evidence>
<evidence type="ECO:0000259" key="12">
    <source>
        <dbReference type="PROSITE" id="PS51856"/>
    </source>
</evidence>
<keyword evidence="8 9" id="KW-0804">Transcription</keyword>
<dbReference type="NCBIfam" id="TIGR00767">
    <property type="entry name" value="rho"/>
    <property type="match status" value="1"/>
</dbReference>
<dbReference type="SUPFAM" id="SSF52540">
    <property type="entry name" value="P-loop containing nucleoside triphosphate hydrolases"/>
    <property type="match status" value="1"/>
</dbReference>
<dbReference type="Pfam" id="PF07498">
    <property type="entry name" value="Rho_N"/>
    <property type="match status" value="1"/>
</dbReference>
<comment type="caution">
    <text evidence="13">The sequence shown here is derived from an EMBL/GenBank/DDBJ whole genome shotgun (WGS) entry which is preliminary data.</text>
</comment>
<dbReference type="NCBIfam" id="NF006886">
    <property type="entry name" value="PRK09376.1"/>
    <property type="match status" value="1"/>
</dbReference>
<dbReference type="GO" id="GO:0006353">
    <property type="term" value="P:DNA-templated transcription termination"/>
    <property type="evidence" value="ECO:0007669"/>
    <property type="project" value="UniProtKB-UniRule"/>
</dbReference>
<evidence type="ECO:0000256" key="7">
    <source>
        <dbReference type="ARBA" id="ARBA00023015"/>
    </source>
</evidence>
<dbReference type="Gene3D" id="3.40.50.300">
    <property type="entry name" value="P-loop containing nucleotide triphosphate hydrolases"/>
    <property type="match status" value="1"/>
</dbReference>
<dbReference type="InterPro" id="IPR011112">
    <property type="entry name" value="Rho-like_N"/>
</dbReference>
<name>A0A537JB13_9BACT</name>
<evidence type="ECO:0000256" key="10">
    <source>
        <dbReference type="NCBIfam" id="TIGR00767"/>
    </source>
</evidence>
<dbReference type="GO" id="GO:0008186">
    <property type="term" value="F:ATP-dependent activity, acting on RNA"/>
    <property type="evidence" value="ECO:0007669"/>
    <property type="project" value="UniProtKB-UniRule"/>
</dbReference>
<keyword evidence="5 9" id="KW-0067">ATP-binding</keyword>
<dbReference type="PANTHER" id="PTHR46425">
    <property type="entry name" value="TRANSCRIPTION TERMINATION FACTOR RHO"/>
    <property type="match status" value="1"/>
</dbReference>
<dbReference type="InterPro" id="IPR011113">
    <property type="entry name" value="Rho_RNA-bd"/>
</dbReference>
<gene>
    <name evidence="9" type="primary">rho</name>
    <name evidence="13" type="ORF">E6H03_07935</name>
</gene>
<organism evidence="13 14">
    <name type="scientific">Candidatus Segetimicrobium genomatis</name>
    <dbReference type="NCBI Taxonomy" id="2569760"/>
    <lineage>
        <taxon>Bacteria</taxon>
        <taxon>Bacillati</taxon>
        <taxon>Candidatus Sysuimicrobiota</taxon>
        <taxon>Candidatus Sysuimicrobiia</taxon>
        <taxon>Candidatus Sysuimicrobiales</taxon>
        <taxon>Candidatus Segetimicrobiaceae</taxon>
        <taxon>Candidatus Segetimicrobium</taxon>
    </lineage>
</organism>
<dbReference type="CDD" id="cd01128">
    <property type="entry name" value="rho_factor_C"/>
    <property type="match status" value="1"/>
</dbReference>
<feature type="domain" description="Rho RNA-BD" evidence="12">
    <location>
        <begin position="48"/>
        <end position="121"/>
    </location>
</feature>
<dbReference type="PROSITE" id="PS51856">
    <property type="entry name" value="RHO_RNA_BD"/>
    <property type="match status" value="1"/>
</dbReference>
<dbReference type="Pfam" id="PF07497">
    <property type="entry name" value="Rho_RNA_bind"/>
    <property type="match status" value="1"/>
</dbReference>
<dbReference type="InterPro" id="IPR003593">
    <property type="entry name" value="AAA+_ATPase"/>
</dbReference>
<dbReference type="Proteomes" id="UP000318093">
    <property type="component" value="Unassembled WGS sequence"/>
</dbReference>
<evidence type="ECO:0000256" key="4">
    <source>
        <dbReference type="ARBA" id="ARBA00022806"/>
    </source>
</evidence>
<dbReference type="SUPFAM" id="SSF68912">
    <property type="entry name" value="Rho N-terminal domain-like"/>
    <property type="match status" value="1"/>
</dbReference>
<dbReference type="GO" id="GO:0004386">
    <property type="term" value="F:helicase activity"/>
    <property type="evidence" value="ECO:0007669"/>
    <property type="project" value="UniProtKB-UniRule"/>
</dbReference>
<dbReference type="CDD" id="cd04459">
    <property type="entry name" value="Rho_CSD"/>
    <property type="match status" value="1"/>
</dbReference>
<dbReference type="SMART" id="SM00357">
    <property type="entry name" value="CSP"/>
    <property type="match status" value="1"/>
</dbReference>
<dbReference type="GO" id="GO:0003723">
    <property type="term" value="F:RNA binding"/>
    <property type="evidence" value="ECO:0007669"/>
    <property type="project" value="UniProtKB-UniRule"/>
</dbReference>
<evidence type="ECO:0000256" key="2">
    <source>
        <dbReference type="ARBA" id="ARBA00022741"/>
    </source>
</evidence>
<dbReference type="SMART" id="SM00959">
    <property type="entry name" value="Rho_N"/>
    <property type="match status" value="1"/>
</dbReference>
<evidence type="ECO:0000256" key="11">
    <source>
        <dbReference type="PROSITE-ProRule" id="PRU01203"/>
    </source>
</evidence>
<dbReference type="SUPFAM" id="SSF50249">
    <property type="entry name" value="Nucleic acid-binding proteins"/>
    <property type="match status" value="1"/>
</dbReference>
<dbReference type="SMART" id="SM00382">
    <property type="entry name" value="AAA"/>
    <property type="match status" value="1"/>
</dbReference>
<comment type="similarity">
    <text evidence="9 11">Belongs to the Rho family.</text>
</comment>
<dbReference type="PANTHER" id="PTHR46425:SF1">
    <property type="entry name" value="TRANSCRIPTION TERMINATION FACTOR RHO"/>
    <property type="match status" value="1"/>
</dbReference>
<keyword evidence="2 9" id="KW-0547">Nucleotide-binding</keyword>
<evidence type="ECO:0000256" key="6">
    <source>
        <dbReference type="ARBA" id="ARBA00022884"/>
    </source>
</evidence>
<dbReference type="Pfam" id="PF00006">
    <property type="entry name" value="ATP-synt_ab"/>
    <property type="match status" value="1"/>
</dbReference>
<accession>A0A537JB13</accession>
<dbReference type="InterPro" id="IPR011129">
    <property type="entry name" value="CSD"/>
</dbReference>
<dbReference type="InterPro" id="IPR041703">
    <property type="entry name" value="Rho_factor_ATP-bd"/>
</dbReference>
<dbReference type="GO" id="GO:0016787">
    <property type="term" value="F:hydrolase activity"/>
    <property type="evidence" value="ECO:0007669"/>
    <property type="project" value="UniProtKB-KW"/>
</dbReference>
<dbReference type="Gene3D" id="2.40.50.140">
    <property type="entry name" value="Nucleic acid-binding proteins"/>
    <property type="match status" value="1"/>
</dbReference>
<keyword evidence="3 9" id="KW-0378">Hydrolase</keyword>
<dbReference type="InterPro" id="IPR027417">
    <property type="entry name" value="P-loop_NTPase"/>
</dbReference>
<feature type="binding site" evidence="9">
    <location>
        <begin position="164"/>
        <end position="169"/>
    </location>
    <ligand>
        <name>ATP</name>
        <dbReference type="ChEBI" id="CHEBI:30616"/>
    </ligand>
</feature>
<evidence type="ECO:0000256" key="3">
    <source>
        <dbReference type="ARBA" id="ARBA00022801"/>
    </source>
</evidence>
<evidence type="ECO:0000313" key="13">
    <source>
        <dbReference type="EMBL" id="TMI80680.1"/>
    </source>
</evidence>
<evidence type="ECO:0000256" key="9">
    <source>
        <dbReference type="HAMAP-Rule" id="MF_01884"/>
    </source>
</evidence>
<reference evidence="13 14" key="1">
    <citation type="journal article" date="2019" name="Nat. Microbiol.">
        <title>Mediterranean grassland soil C-N compound turnover is dependent on rainfall and depth, and is mediated by genomically divergent microorganisms.</title>
        <authorList>
            <person name="Diamond S."/>
            <person name="Andeer P.F."/>
            <person name="Li Z."/>
            <person name="Crits-Christoph A."/>
            <person name="Burstein D."/>
            <person name="Anantharaman K."/>
            <person name="Lane K.R."/>
            <person name="Thomas B.C."/>
            <person name="Pan C."/>
            <person name="Northen T.R."/>
            <person name="Banfield J.F."/>
        </authorList>
    </citation>
    <scope>NUCLEOTIDE SEQUENCE [LARGE SCALE GENOMIC DNA]</scope>
    <source>
        <strain evidence="13">NP_6</strain>
    </source>
</reference>
<dbReference type="InterPro" id="IPR012340">
    <property type="entry name" value="NA-bd_OB-fold"/>
</dbReference>
<feature type="binding site" evidence="9">
    <location>
        <position position="207"/>
    </location>
    <ligand>
        <name>ATP</name>
        <dbReference type="ChEBI" id="CHEBI:30616"/>
    </ligand>
</feature>
<keyword evidence="6 9" id="KW-0694">RNA-binding</keyword>
<feature type="binding site" evidence="9">
    <location>
        <begin position="176"/>
        <end position="181"/>
    </location>
    <ligand>
        <name>ATP</name>
        <dbReference type="ChEBI" id="CHEBI:30616"/>
    </ligand>
</feature>
<dbReference type="GO" id="GO:0005524">
    <property type="term" value="F:ATP binding"/>
    <property type="evidence" value="ECO:0007669"/>
    <property type="project" value="UniProtKB-UniRule"/>
</dbReference>
<dbReference type="InterPro" id="IPR000194">
    <property type="entry name" value="ATPase_F1/V1/A1_a/bsu_nucl-bd"/>
</dbReference>
<comment type="function">
    <text evidence="9">Facilitates transcription termination by a mechanism that involves Rho binding to the nascent RNA, activation of Rho's RNA-dependent ATPase activity, and release of the mRNA from the DNA template.</text>
</comment>
<keyword evidence="4 9" id="KW-0347">Helicase</keyword>
<comment type="subunit">
    <text evidence="9">Homohexamer. The homohexamer assembles into an open ring structure.</text>
</comment>
<dbReference type="InterPro" id="IPR036269">
    <property type="entry name" value="Rho_N_sf"/>
</dbReference>
<proteinExistence type="inferred from homology"/>
<dbReference type="HAMAP" id="MF_01884">
    <property type="entry name" value="Rho"/>
    <property type="match status" value="1"/>
</dbReference>
<sequence>MAIAELETKSFDELQGLAKDLSIPNFRRYRKQELIMKILQVQTEQSGLMFRSRILEIMQEGYGFLRTSGYLPGPEDIYVSPSQIKRFGLRVGDEVLGQVRAPKDNEKYYALLRVEAVNGLDPEQARSRPDFEKLTPVFPHERFKLELPQSDLTVRIVDLFAPIGKGQRAMIVSPPKAGKTTLLKKIGQSIVQNDQEAYLMVLLLDERPEEVTDMRRSVEAEVVASTFDRPPEEHVQVADLVLERAKRLVEGAHDVVVLLDSLTRFSRANNLVIPPSGRTLSGGLDPAALHRPKRFFGAARKIEEGGSITIVATALIDTGSRMDDVIYEEFKGTGNMELHLNRKLQERRTFPAIDIKLSGTRREELLLNEEELRKVWVLRKSLETLDTVAMTELILDRLRKTPNNQAFLRSIIKNSENDA</sequence>
<evidence type="ECO:0000256" key="1">
    <source>
        <dbReference type="ARBA" id="ARBA00022472"/>
    </source>
</evidence>
<keyword evidence="1 9" id="KW-0806">Transcription termination</keyword>
<evidence type="ECO:0000256" key="8">
    <source>
        <dbReference type="ARBA" id="ARBA00023163"/>
    </source>
</evidence>
<comment type="caution">
    <text evidence="9">Lacks conserved residue(s) required for the propagation of feature annotation.</text>
</comment>
<dbReference type="EMBL" id="VBAN01000244">
    <property type="protein sequence ID" value="TMI80680.1"/>
    <property type="molecule type" value="Genomic_DNA"/>
</dbReference>
<dbReference type="EC" id="3.6.4.-" evidence="9 10"/>
<keyword evidence="7 9" id="KW-0805">Transcription regulation</keyword>